<keyword evidence="3" id="KW-1185">Reference proteome</keyword>
<gene>
    <name evidence="2" type="ORF">V4F39_02420</name>
</gene>
<reference evidence="2 3" key="1">
    <citation type="submission" date="2024-02" db="EMBL/GenBank/DDBJ databases">
        <title>Genome sequence of Aquincola sp. MAHUQ-54.</title>
        <authorList>
            <person name="Huq M.A."/>
        </authorList>
    </citation>
    <scope>NUCLEOTIDE SEQUENCE [LARGE SCALE GENOMIC DNA]</scope>
    <source>
        <strain evidence="2 3">MAHUQ-54</strain>
    </source>
</reference>
<feature type="chain" id="PRO_5043398750" evidence="1">
    <location>
        <begin position="26"/>
        <end position="154"/>
    </location>
</feature>
<feature type="signal peptide" evidence="1">
    <location>
        <begin position="1"/>
        <end position="25"/>
    </location>
</feature>
<keyword evidence="1" id="KW-0732">Signal</keyword>
<dbReference type="EMBL" id="JAZIBG010000009">
    <property type="protein sequence ID" value="MEF7612748.1"/>
    <property type="molecule type" value="Genomic_DNA"/>
</dbReference>
<organism evidence="2 3">
    <name type="scientific">Aquincola agrisoli</name>
    <dbReference type="NCBI Taxonomy" id="3119538"/>
    <lineage>
        <taxon>Bacteria</taxon>
        <taxon>Pseudomonadati</taxon>
        <taxon>Pseudomonadota</taxon>
        <taxon>Betaproteobacteria</taxon>
        <taxon>Burkholderiales</taxon>
        <taxon>Sphaerotilaceae</taxon>
        <taxon>Aquincola</taxon>
    </lineage>
</organism>
<accession>A0AAW9PYB5</accession>
<dbReference type="RefSeq" id="WP_332287642.1">
    <property type="nucleotide sequence ID" value="NZ_JAZIBG010000009.1"/>
</dbReference>
<protein>
    <submittedName>
        <fullName evidence="2">Uncharacterized protein</fullName>
    </submittedName>
</protein>
<sequence length="154" mass="15998">MTCSLNRLAGAAMLWLAAAAAPCHADSLASSALSAGSASVGSVSDSISGSSNSSSRNDRVAEGDYRIVEVAAAGRPGGLRLTLQPADPRPGAEDFVLDLPARTGGTWALAQGDLITARHRPYGLEFARADTREAFFLALADDWFRELAPKAVPL</sequence>
<proteinExistence type="predicted"/>
<comment type="caution">
    <text evidence="2">The sequence shown here is derived from an EMBL/GenBank/DDBJ whole genome shotgun (WGS) entry which is preliminary data.</text>
</comment>
<evidence type="ECO:0000313" key="2">
    <source>
        <dbReference type="EMBL" id="MEF7612748.1"/>
    </source>
</evidence>
<evidence type="ECO:0000256" key="1">
    <source>
        <dbReference type="SAM" id="SignalP"/>
    </source>
</evidence>
<dbReference type="Proteomes" id="UP001336250">
    <property type="component" value="Unassembled WGS sequence"/>
</dbReference>
<evidence type="ECO:0000313" key="3">
    <source>
        <dbReference type="Proteomes" id="UP001336250"/>
    </source>
</evidence>
<name>A0AAW9PYB5_9BURK</name>
<dbReference type="AlphaFoldDB" id="A0AAW9PYB5"/>